<evidence type="ECO:0000256" key="11">
    <source>
        <dbReference type="ARBA" id="ARBA00047635"/>
    </source>
</evidence>
<dbReference type="GO" id="GO:0046872">
    <property type="term" value="F:metal ion binding"/>
    <property type="evidence" value="ECO:0007669"/>
    <property type="project" value="UniProtKB-KW"/>
</dbReference>
<evidence type="ECO:0000256" key="7">
    <source>
        <dbReference type="ARBA" id="ARBA00038326"/>
    </source>
</evidence>
<accession>A0ABD0Z678</accession>
<protein>
    <recommendedName>
        <fullName evidence="9">tRNA-specific adenosine deaminase 1</fullName>
        <ecNumber evidence="8">3.5.4.34</ecNumber>
    </recommendedName>
    <alternativeName>
        <fullName evidence="10">tRNA-specific adenosine-37 deaminase</fullName>
    </alternativeName>
</protein>
<comment type="similarity">
    <text evidence="7">Belongs to the ADAT1 family.</text>
</comment>
<evidence type="ECO:0000256" key="9">
    <source>
        <dbReference type="ARBA" id="ARBA00040502"/>
    </source>
</evidence>
<reference evidence="13 14" key="1">
    <citation type="submission" date="2024-07" db="EMBL/GenBank/DDBJ databases">
        <title>Chromosome-level genome assembly of the water stick insect Ranatra chinensis (Heteroptera: Nepidae).</title>
        <authorList>
            <person name="Liu X."/>
        </authorList>
    </citation>
    <scope>NUCLEOTIDE SEQUENCE [LARGE SCALE GENOMIC DNA]</scope>
    <source>
        <strain evidence="13">Cailab_2021Rc</strain>
        <tissue evidence="13">Muscle</tissue>
    </source>
</reference>
<comment type="catalytic activity">
    <reaction evidence="11">
        <text>adenosine(37) in tRNA(Ala) + H2O + H(+) = inosine(37) in tRNA(Ala) + NH4(+)</text>
        <dbReference type="Rhea" id="RHEA:50968"/>
        <dbReference type="Rhea" id="RHEA-COMP:12855"/>
        <dbReference type="Rhea" id="RHEA-COMP:12856"/>
        <dbReference type="ChEBI" id="CHEBI:15377"/>
        <dbReference type="ChEBI" id="CHEBI:15378"/>
        <dbReference type="ChEBI" id="CHEBI:28938"/>
        <dbReference type="ChEBI" id="CHEBI:74411"/>
        <dbReference type="ChEBI" id="CHEBI:82852"/>
        <dbReference type="EC" id="3.5.4.34"/>
    </reaction>
</comment>
<dbReference type="PANTHER" id="PTHR46516:SF1">
    <property type="entry name" value="TRNA-SPECIFIC ADENOSINE DEAMINASE 1"/>
    <property type="match status" value="1"/>
</dbReference>
<evidence type="ECO:0000256" key="2">
    <source>
        <dbReference type="ARBA" id="ARBA00022723"/>
    </source>
</evidence>
<evidence type="ECO:0000256" key="6">
    <source>
        <dbReference type="ARBA" id="ARBA00037784"/>
    </source>
</evidence>
<dbReference type="Pfam" id="PF02137">
    <property type="entry name" value="A_deamin"/>
    <property type="match status" value="1"/>
</dbReference>
<dbReference type="EMBL" id="JBFDAA010000004">
    <property type="protein sequence ID" value="KAL1137758.1"/>
    <property type="molecule type" value="Genomic_DNA"/>
</dbReference>
<keyword evidence="3" id="KW-0378">Hydrolase</keyword>
<comment type="function">
    <text evidence="6">Specifically deaminates adenosine-37 to inosine in tRNA-Ala.</text>
</comment>
<dbReference type="EC" id="3.5.4.34" evidence="8"/>
<keyword evidence="4" id="KW-0862">Zinc</keyword>
<organism evidence="13 14">
    <name type="scientific">Ranatra chinensis</name>
    <dbReference type="NCBI Taxonomy" id="642074"/>
    <lineage>
        <taxon>Eukaryota</taxon>
        <taxon>Metazoa</taxon>
        <taxon>Ecdysozoa</taxon>
        <taxon>Arthropoda</taxon>
        <taxon>Hexapoda</taxon>
        <taxon>Insecta</taxon>
        <taxon>Pterygota</taxon>
        <taxon>Neoptera</taxon>
        <taxon>Paraneoptera</taxon>
        <taxon>Hemiptera</taxon>
        <taxon>Heteroptera</taxon>
        <taxon>Panheteroptera</taxon>
        <taxon>Nepomorpha</taxon>
        <taxon>Nepidae</taxon>
        <taxon>Ranatrinae</taxon>
        <taxon>Ranatra</taxon>
    </lineage>
</organism>
<name>A0ABD0Z678_9HEMI</name>
<dbReference type="PROSITE" id="PS50141">
    <property type="entry name" value="A_DEAMIN_EDITASE"/>
    <property type="match status" value="1"/>
</dbReference>
<evidence type="ECO:0000256" key="5">
    <source>
        <dbReference type="ARBA" id="ARBA00037026"/>
    </source>
</evidence>
<evidence type="ECO:0000256" key="4">
    <source>
        <dbReference type="ARBA" id="ARBA00022833"/>
    </source>
</evidence>
<dbReference type="AlphaFoldDB" id="A0ABD0Z678"/>
<feature type="domain" description="A to I editase" evidence="12">
    <location>
        <begin position="40"/>
        <end position="364"/>
    </location>
</feature>
<keyword evidence="1" id="KW-0819">tRNA processing</keyword>
<evidence type="ECO:0000256" key="10">
    <source>
        <dbReference type="ARBA" id="ARBA00041760"/>
    </source>
</evidence>
<dbReference type="GO" id="GO:0008033">
    <property type="term" value="P:tRNA processing"/>
    <property type="evidence" value="ECO:0007669"/>
    <property type="project" value="UniProtKB-KW"/>
</dbReference>
<comment type="cofactor">
    <cofactor evidence="5">
        <name>1D-myo-inositol hexakisphosphate</name>
        <dbReference type="ChEBI" id="CHEBI:58130"/>
    </cofactor>
</comment>
<dbReference type="Proteomes" id="UP001558652">
    <property type="component" value="Unassembled WGS sequence"/>
</dbReference>
<proteinExistence type="inferred from homology"/>
<dbReference type="GO" id="GO:0043829">
    <property type="term" value="F:tRNA-specific adenosine-37 deaminase activity"/>
    <property type="evidence" value="ECO:0007669"/>
    <property type="project" value="UniProtKB-EC"/>
</dbReference>
<dbReference type="PANTHER" id="PTHR46516">
    <property type="entry name" value="TRNA-SPECIFIC ADENOSINE DEAMINASE 1"/>
    <property type="match status" value="1"/>
</dbReference>
<keyword evidence="14" id="KW-1185">Reference proteome</keyword>
<evidence type="ECO:0000256" key="1">
    <source>
        <dbReference type="ARBA" id="ARBA00022694"/>
    </source>
</evidence>
<comment type="caution">
    <text evidence="13">The sequence shown here is derived from an EMBL/GenBank/DDBJ whole genome shotgun (WGS) entry which is preliminary data.</text>
</comment>
<gene>
    <name evidence="13" type="ORF">AAG570_009454</name>
</gene>
<evidence type="ECO:0000256" key="8">
    <source>
        <dbReference type="ARBA" id="ARBA00038940"/>
    </source>
</evidence>
<keyword evidence="2" id="KW-0479">Metal-binding</keyword>
<sequence>MYDNLGKIGAKPKEGLEWTLLSGFLIEIPSDKGSTLEVVSLATGTKCIGKNSMSSLGNVVNDSHAEVLARRAFLRYVYSEIKRAHNNESSVLFSGYDGKRKCCLRKDVKFHMFTSHVPCGDASIIPIVGTKRKYEAESIEDVHRTGAKCLPGDARQDLKISGHNYHVVSSVRTKPGRGDPTLSVSCSDKIAKWLYVGIQGALLSLLINGPLLISTITIGGGGQYDSGVLHRALIERSRLSDTCSVIPKIYRSKLVFCHSRYSVTSASKPCTSSIIWYKGLSGKRQFEVAVEGKKQGCTKTGPSKNNLSVTKKEFLKVFLEFSNFNGDPGYRQAKDLATEYQAKVKYFKDTLGSWPVKDPKLECFFST</sequence>
<evidence type="ECO:0000256" key="3">
    <source>
        <dbReference type="ARBA" id="ARBA00022801"/>
    </source>
</evidence>
<dbReference type="InterPro" id="IPR002466">
    <property type="entry name" value="A_deamin"/>
</dbReference>
<evidence type="ECO:0000313" key="14">
    <source>
        <dbReference type="Proteomes" id="UP001558652"/>
    </source>
</evidence>
<dbReference type="SMART" id="SM00552">
    <property type="entry name" value="ADEAMc"/>
    <property type="match status" value="1"/>
</dbReference>
<evidence type="ECO:0000259" key="12">
    <source>
        <dbReference type="PROSITE" id="PS50141"/>
    </source>
</evidence>
<evidence type="ECO:0000313" key="13">
    <source>
        <dbReference type="EMBL" id="KAL1137758.1"/>
    </source>
</evidence>